<dbReference type="Proteomes" id="UP000183557">
    <property type="component" value="Unassembled WGS sequence"/>
</dbReference>
<name>A0A1I3WCW6_HALDA</name>
<evidence type="ECO:0000313" key="1">
    <source>
        <dbReference type="EMBL" id="SFK05033.1"/>
    </source>
</evidence>
<dbReference type="EMBL" id="FOSB01000006">
    <property type="protein sequence ID" value="SFK05033.1"/>
    <property type="molecule type" value="Genomic_DNA"/>
</dbReference>
<accession>A0A1I3WCW6</accession>
<protein>
    <recommendedName>
        <fullName evidence="3">DUF3231 family protein</fullName>
    </recommendedName>
</protein>
<sequence>MDTARKPIASSELATLWIAYQKKTMMVQVTKHFLAKSQDPGAIKLLQDFHEEEKRCVDDIKQILEQGSVAIPIGFTENDVNHDVGPLFDDIYHISYLRMMAKIATGLHALHMTMTYRKDILELYKNFTVFAEETYIKTSQYLLEKGVLPKSPAVTPPKQVEFAKEKDYRAGFKPMGQRRSLNTIEVAYLYQGIEANITGMKLMTGFSQVAQEREVKDYFIRGKNISKDIINTFSKMLLDSDIVVPATSGGRITDSTMSPFSDKLMMYNTSILTSFGLGSNALGTSFSLRKDLPLKMAKVAKNVYDFATDGGDLMIKYGWAEEPPQMEDRTALAEGEKT</sequence>
<dbReference type="Pfam" id="PF11553">
    <property type="entry name" value="DUF3231"/>
    <property type="match status" value="2"/>
</dbReference>
<keyword evidence="2" id="KW-1185">Reference proteome</keyword>
<organism evidence="1 2">
    <name type="scientific">Halobacillus dabanensis</name>
    <dbReference type="NCBI Taxonomy" id="240302"/>
    <lineage>
        <taxon>Bacteria</taxon>
        <taxon>Bacillati</taxon>
        <taxon>Bacillota</taxon>
        <taxon>Bacilli</taxon>
        <taxon>Bacillales</taxon>
        <taxon>Bacillaceae</taxon>
        <taxon>Halobacillus</taxon>
    </lineage>
</organism>
<gene>
    <name evidence="1" type="ORF">SAMN04487936_106305</name>
</gene>
<evidence type="ECO:0000313" key="2">
    <source>
        <dbReference type="Proteomes" id="UP000183557"/>
    </source>
</evidence>
<proteinExistence type="predicted"/>
<dbReference type="Gene3D" id="1.20.1260.10">
    <property type="match status" value="2"/>
</dbReference>
<reference evidence="2" key="1">
    <citation type="submission" date="2016-10" db="EMBL/GenBank/DDBJ databases">
        <authorList>
            <person name="Varghese N."/>
            <person name="Submissions S."/>
        </authorList>
    </citation>
    <scope>NUCLEOTIDE SEQUENCE [LARGE SCALE GENOMIC DNA]</scope>
    <source>
        <strain evidence="2">CGMCC 1.3704</strain>
    </source>
</reference>
<dbReference type="AlphaFoldDB" id="A0A1I3WCW6"/>
<dbReference type="InterPro" id="IPR021617">
    <property type="entry name" value="DUF3231"/>
</dbReference>
<evidence type="ECO:0008006" key="3">
    <source>
        <dbReference type="Google" id="ProtNLM"/>
    </source>
</evidence>
<dbReference type="RefSeq" id="WP_075036901.1">
    <property type="nucleotide sequence ID" value="NZ_FOSB01000006.1"/>
</dbReference>
<dbReference type="InterPro" id="IPR012347">
    <property type="entry name" value="Ferritin-like"/>
</dbReference>
<dbReference type="OrthoDB" id="1675670at2"/>